<dbReference type="AlphaFoldDB" id="A0A0F9R2D7"/>
<gene>
    <name evidence="1" type="ORF">LCGC14_0648020</name>
</gene>
<protein>
    <submittedName>
        <fullName evidence="1">Uncharacterized protein</fullName>
    </submittedName>
</protein>
<reference evidence="1" key="1">
    <citation type="journal article" date="2015" name="Nature">
        <title>Complex archaea that bridge the gap between prokaryotes and eukaryotes.</title>
        <authorList>
            <person name="Spang A."/>
            <person name="Saw J.H."/>
            <person name="Jorgensen S.L."/>
            <person name="Zaremba-Niedzwiedzka K."/>
            <person name="Martijn J."/>
            <person name="Lind A.E."/>
            <person name="van Eijk R."/>
            <person name="Schleper C."/>
            <person name="Guy L."/>
            <person name="Ettema T.J."/>
        </authorList>
    </citation>
    <scope>NUCLEOTIDE SEQUENCE</scope>
</reference>
<name>A0A0F9R2D7_9ZZZZ</name>
<comment type="caution">
    <text evidence="1">The sequence shown here is derived from an EMBL/GenBank/DDBJ whole genome shotgun (WGS) entry which is preliminary data.</text>
</comment>
<accession>A0A0F9R2D7</accession>
<organism evidence="1">
    <name type="scientific">marine sediment metagenome</name>
    <dbReference type="NCBI Taxonomy" id="412755"/>
    <lineage>
        <taxon>unclassified sequences</taxon>
        <taxon>metagenomes</taxon>
        <taxon>ecological metagenomes</taxon>
    </lineage>
</organism>
<evidence type="ECO:0000313" key="1">
    <source>
        <dbReference type="EMBL" id="KKN48904.1"/>
    </source>
</evidence>
<proteinExistence type="predicted"/>
<dbReference type="EMBL" id="LAZR01001196">
    <property type="protein sequence ID" value="KKN48904.1"/>
    <property type="molecule type" value="Genomic_DNA"/>
</dbReference>
<sequence length="207" mass="21950">MDLLDKASWKRRMSGLIVPFLDPVAVREAARDLGMGFHSVWDVWCTGPDGKLKWADIGLHNLMPDEGEQWILEVAFSEAQSVPAAFQIGLTDETVPATSIDEFTTETTIADGVDGTEPSANGYARQAVNSDGTDWTVALDAGDYRAVSKVVTFTASGGSIPPTGAVDWMFLVTGAAGKLVSAVALSTGRVILDGDSLNTSIRVKASE</sequence>